<dbReference type="GO" id="GO:0007059">
    <property type="term" value="P:chromosome segregation"/>
    <property type="evidence" value="ECO:0007669"/>
    <property type="project" value="TreeGrafter"/>
</dbReference>
<dbReference type="Pfam" id="PF02195">
    <property type="entry name" value="ParB_N"/>
    <property type="match status" value="1"/>
</dbReference>
<dbReference type="Proteomes" id="UP000294063">
    <property type="component" value="Unassembled WGS sequence"/>
</dbReference>
<dbReference type="RefSeq" id="WP_130048831.1">
    <property type="nucleotide sequence ID" value="NZ_SEZK01000027.1"/>
</dbReference>
<dbReference type="InterPro" id="IPR003115">
    <property type="entry name" value="ParB_N"/>
</dbReference>
<feature type="domain" description="ParB-like N-terminal" evidence="1">
    <location>
        <begin position="52"/>
        <end position="147"/>
    </location>
</feature>
<organism evidence="2 4">
    <name type="scientific">Aliivibrio finisterrensis</name>
    <dbReference type="NCBI Taxonomy" id="511998"/>
    <lineage>
        <taxon>Bacteria</taxon>
        <taxon>Pseudomonadati</taxon>
        <taxon>Pseudomonadota</taxon>
        <taxon>Gammaproteobacteria</taxon>
        <taxon>Vibrionales</taxon>
        <taxon>Vibrionaceae</taxon>
        <taxon>Aliivibrio</taxon>
    </lineage>
</organism>
<reference evidence="4 5" key="1">
    <citation type="submission" date="2019-02" db="EMBL/GenBank/DDBJ databases">
        <title>Genome sequences of Aliivibrio finisterrensis strains from farmed Atlantic salmon.</title>
        <authorList>
            <person name="Bowman J.P."/>
        </authorList>
    </citation>
    <scope>NUCLEOTIDE SEQUENCE [LARGE SCALE GENOMIC DNA]</scope>
    <source>
        <strain evidence="3 5">A21</strain>
        <strain evidence="2 4">A46</strain>
    </source>
</reference>
<evidence type="ECO:0000259" key="1">
    <source>
        <dbReference type="SMART" id="SM00470"/>
    </source>
</evidence>
<dbReference type="Proteomes" id="UP000294166">
    <property type="component" value="Unassembled WGS sequence"/>
</dbReference>
<name>A0A4Q5KRN9_9GAMM</name>
<dbReference type="AlphaFoldDB" id="A0A4Q5KRN9"/>
<evidence type="ECO:0000313" key="2">
    <source>
        <dbReference type="EMBL" id="RYU49771.1"/>
    </source>
</evidence>
<dbReference type="InterPro" id="IPR036086">
    <property type="entry name" value="ParB/Sulfiredoxin_sf"/>
</dbReference>
<dbReference type="SMART" id="SM00470">
    <property type="entry name" value="ParB"/>
    <property type="match status" value="1"/>
</dbReference>
<comment type="caution">
    <text evidence="2">The sequence shown here is derived from an EMBL/GenBank/DDBJ whole genome shotgun (WGS) entry which is preliminary data.</text>
</comment>
<dbReference type="Gene3D" id="3.90.1530.10">
    <property type="entry name" value="Conserved hypothetical protein from pyrococcus furiosus pfu- 392566-001, ParB domain"/>
    <property type="match status" value="1"/>
</dbReference>
<protein>
    <submittedName>
        <fullName evidence="2">Chromosome partitioning protein ParB</fullName>
    </submittedName>
</protein>
<gene>
    <name evidence="3" type="ORF">ERW53_11975</name>
    <name evidence="2" type="ORF">ERW57_14250</name>
</gene>
<sequence>MNELEELLVIINQIESIKTSHLNIKFRVDLFNQLSDIAYRIIDIAHPILNVKLISSSSIKNNDYNPNVMAPPEYKLLKQSIKKDGLTMPIVVSKNDNELYNIIDGSHRVKMIKNNLDIKNSFHSYIPTVILTKSNNDSMASSVRHNIARGVHQVELTSNLIIKLKQSSWTNEKICQELGMEPDEVLRMQQITGLAHAYKDEDFSFAWR</sequence>
<dbReference type="EMBL" id="SEZN01000020">
    <property type="protein sequence ID" value="RYU63901.1"/>
    <property type="molecule type" value="Genomic_DNA"/>
</dbReference>
<evidence type="ECO:0000313" key="4">
    <source>
        <dbReference type="Proteomes" id="UP000294063"/>
    </source>
</evidence>
<dbReference type="EMBL" id="SEZK01000027">
    <property type="protein sequence ID" value="RYU49771.1"/>
    <property type="molecule type" value="Genomic_DNA"/>
</dbReference>
<keyword evidence="5" id="KW-1185">Reference proteome</keyword>
<evidence type="ECO:0000313" key="3">
    <source>
        <dbReference type="EMBL" id="RYU63901.1"/>
    </source>
</evidence>
<proteinExistence type="predicted"/>
<dbReference type="SUPFAM" id="SSF110849">
    <property type="entry name" value="ParB/Sulfiredoxin"/>
    <property type="match status" value="1"/>
</dbReference>
<dbReference type="PANTHER" id="PTHR33375">
    <property type="entry name" value="CHROMOSOME-PARTITIONING PROTEIN PARB-RELATED"/>
    <property type="match status" value="1"/>
</dbReference>
<dbReference type="PANTHER" id="PTHR33375:SF1">
    <property type="entry name" value="CHROMOSOME-PARTITIONING PROTEIN PARB-RELATED"/>
    <property type="match status" value="1"/>
</dbReference>
<accession>A0A4Q5KRN9</accession>
<dbReference type="InterPro" id="IPR050336">
    <property type="entry name" value="Chromosome_partition/occlusion"/>
</dbReference>
<dbReference type="GO" id="GO:0005694">
    <property type="term" value="C:chromosome"/>
    <property type="evidence" value="ECO:0007669"/>
    <property type="project" value="TreeGrafter"/>
</dbReference>
<evidence type="ECO:0000313" key="5">
    <source>
        <dbReference type="Proteomes" id="UP000294166"/>
    </source>
</evidence>